<dbReference type="Pfam" id="PF07690">
    <property type="entry name" value="MFS_1"/>
    <property type="match status" value="1"/>
</dbReference>
<comment type="subcellular location">
    <subcellularLocation>
        <location evidence="1">Membrane</location>
        <topology evidence="1">Multi-pass membrane protein</topology>
    </subcellularLocation>
</comment>
<evidence type="ECO:0000256" key="3">
    <source>
        <dbReference type="ARBA" id="ARBA00022692"/>
    </source>
</evidence>
<evidence type="ECO:0000313" key="8">
    <source>
        <dbReference type="EMBL" id="CAG5148379.1"/>
    </source>
</evidence>
<dbReference type="PROSITE" id="PS50850">
    <property type="entry name" value="MFS"/>
    <property type="match status" value="1"/>
</dbReference>
<sequence length="489" mass="54418">MAYPAMKPSSLPEDKIEVVNDTHGNNIDPIAEKKLLRKCDLRVLPPLFLLFLLAFLDRVNIGNARIQGLVEDLDMTGPLAYRYNIALFIFFVPYILFEVPSNLILKKLKPSTWLSLIMVLWGVSTVGMGLVNNFEGLVAMRILLGFFEAGLFPGCVYLISMYYKRYELQWRLTLFFTASIIAGAFGGLLAFAIAKMDGIAGYGGWRWIFIIEGIVTVAAGVITKFWVTDWPEEAKFLNDEERALLIARLSADTGDAVMNRLDKKAAKRIFSDPKIYLGTAAYFGIVNTGYAGSFFTPTIVKELGYTSAAAQVRSIPIFVVATITAVITAWLTDRLRHRYWFCIFGLVVASIGYIMLLAQENLSAGVKYFALFLIVPGGYITQPIVLVWMSNLVSGHYKRSVSSAMQVGFGNLGGIVASNVFLQSEMPTYRTGYGVSLGMLWICGAACTALFFLVKWENAKRERGERDGRLQEVDADNLGDDHPMFRLTS</sequence>
<comment type="caution">
    <text evidence="8">The sequence shown here is derived from an EMBL/GenBank/DDBJ whole genome shotgun (WGS) entry which is preliminary data.</text>
</comment>
<feature type="transmembrane region" description="Helical" evidence="6">
    <location>
        <begin position="81"/>
        <end position="99"/>
    </location>
</feature>
<evidence type="ECO:0000256" key="4">
    <source>
        <dbReference type="ARBA" id="ARBA00022989"/>
    </source>
</evidence>
<feature type="transmembrane region" description="Helical" evidence="6">
    <location>
        <begin position="433"/>
        <end position="454"/>
    </location>
</feature>
<keyword evidence="3 6" id="KW-0812">Transmembrane</keyword>
<evidence type="ECO:0000256" key="5">
    <source>
        <dbReference type="ARBA" id="ARBA00023136"/>
    </source>
</evidence>
<dbReference type="GO" id="GO:0016020">
    <property type="term" value="C:membrane"/>
    <property type="evidence" value="ECO:0007669"/>
    <property type="project" value="UniProtKB-SubCell"/>
</dbReference>
<dbReference type="RefSeq" id="XP_043165729.1">
    <property type="nucleotide sequence ID" value="XM_043309794.1"/>
</dbReference>
<evidence type="ECO:0000256" key="1">
    <source>
        <dbReference type="ARBA" id="ARBA00004141"/>
    </source>
</evidence>
<feature type="transmembrane region" description="Helical" evidence="6">
    <location>
        <begin position="275"/>
        <end position="295"/>
    </location>
</feature>
<dbReference type="Proteomes" id="UP000676310">
    <property type="component" value="Unassembled WGS sequence"/>
</dbReference>
<dbReference type="AlphaFoldDB" id="A0A8J2N2T9"/>
<dbReference type="PANTHER" id="PTHR43791">
    <property type="entry name" value="PERMEASE-RELATED"/>
    <property type="match status" value="1"/>
</dbReference>
<keyword evidence="5 6" id="KW-0472">Membrane</keyword>
<evidence type="ECO:0000256" key="2">
    <source>
        <dbReference type="ARBA" id="ARBA00022448"/>
    </source>
</evidence>
<evidence type="ECO:0000313" key="9">
    <source>
        <dbReference type="Proteomes" id="UP000676310"/>
    </source>
</evidence>
<dbReference type="PANTHER" id="PTHR43791:SF52">
    <property type="entry name" value="TRANSPORTER, PUTATIVE (AFU_ORTHOLOGUE AFUA_1G11820)-RELATED"/>
    <property type="match status" value="1"/>
</dbReference>
<feature type="transmembrane region" description="Helical" evidence="6">
    <location>
        <begin position="315"/>
        <end position="332"/>
    </location>
</feature>
<dbReference type="EMBL" id="CAJRGZ010000015">
    <property type="protein sequence ID" value="CAG5148379.1"/>
    <property type="molecule type" value="Genomic_DNA"/>
</dbReference>
<reference evidence="8" key="1">
    <citation type="submission" date="2021-05" db="EMBL/GenBank/DDBJ databases">
        <authorList>
            <person name="Stam R."/>
        </authorList>
    </citation>
    <scope>NUCLEOTIDE SEQUENCE</scope>
    <source>
        <strain evidence="8">CS162</strain>
    </source>
</reference>
<feature type="transmembrane region" description="Helical" evidence="6">
    <location>
        <begin position="339"/>
        <end position="356"/>
    </location>
</feature>
<keyword evidence="9" id="KW-1185">Reference proteome</keyword>
<evidence type="ECO:0000256" key="6">
    <source>
        <dbReference type="SAM" id="Phobius"/>
    </source>
</evidence>
<keyword evidence="4 6" id="KW-1133">Transmembrane helix</keyword>
<keyword evidence="2" id="KW-0813">Transport</keyword>
<feature type="transmembrane region" description="Helical" evidence="6">
    <location>
        <begin position="137"/>
        <end position="160"/>
    </location>
</feature>
<proteinExistence type="predicted"/>
<feature type="transmembrane region" description="Helical" evidence="6">
    <location>
        <begin position="111"/>
        <end position="131"/>
    </location>
</feature>
<organism evidence="8 9">
    <name type="scientific">Alternaria atra</name>
    <dbReference type="NCBI Taxonomy" id="119953"/>
    <lineage>
        <taxon>Eukaryota</taxon>
        <taxon>Fungi</taxon>
        <taxon>Dikarya</taxon>
        <taxon>Ascomycota</taxon>
        <taxon>Pezizomycotina</taxon>
        <taxon>Dothideomycetes</taxon>
        <taxon>Pleosporomycetidae</taxon>
        <taxon>Pleosporales</taxon>
        <taxon>Pleosporineae</taxon>
        <taxon>Pleosporaceae</taxon>
        <taxon>Alternaria</taxon>
        <taxon>Alternaria sect. Ulocladioides</taxon>
    </lineage>
</organism>
<dbReference type="GeneID" id="67013610"/>
<dbReference type="Gene3D" id="1.20.1250.20">
    <property type="entry name" value="MFS general substrate transporter like domains"/>
    <property type="match status" value="2"/>
</dbReference>
<name>A0A8J2N2T9_9PLEO</name>
<accession>A0A8J2N2T9</accession>
<dbReference type="FunFam" id="1.20.1250.20:FF:000068">
    <property type="entry name" value="MFS general substrate transporter"/>
    <property type="match status" value="1"/>
</dbReference>
<dbReference type="OrthoDB" id="19923at2759"/>
<dbReference type="FunFam" id="1.20.1250.20:FF:000034">
    <property type="entry name" value="MFS general substrate transporter"/>
    <property type="match status" value="1"/>
</dbReference>
<dbReference type="InterPro" id="IPR020846">
    <property type="entry name" value="MFS_dom"/>
</dbReference>
<feature type="transmembrane region" description="Helical" evidence="6">
    <location>
        <begin position="172"/>
        <end position="193"/>
    </location>
</feature>
<dbReference type="InterPro" id="IPR036259">
    <property type="entry name" value="MFS_trans_sf"/>
</dbReference>
<feature type="domain" description="Major facilitator superfamily (MFS) profile" evidence="7">
    <location>
        <begin position="43"/>
        <end position="463"/>
    </location>
</feature>
<evidence type="ECO:0000259" key="7">
    <source>
        <dbReference type="PROSITE" id="PS50850"/>
    </source>
</evidence>
<dbReference type="GO" id="GO:0022857">
    <property type="term" value="F:transmembrane transporter activity"/>
    <property type="evidence" value="ECO:0007669"/>
    <property type="project" value="InterPro"/>
</dbReference>
<dbReference type="InterPro" id="IPR011701">
    <property type="entry name" value="MFS"/>
</dbReference>
<dbReference type="SUPFAM" id="SSF103473">
    <property type="entry name" value="MFS general substrate transporter"/>
    <property type="match status" value="1"/>
</dbReference>
<protein>
    <recommendedName>
        <fullName evidence="7">Major facilitator superfamily (MFS) profile domain-containing protein</fullName>
    </recommendedName>
</protein>
<feature type="transmembrane region" description="Helical" evidence="6">
    <location>
        <begin position="368"/>
        <end position="389"/>
    </location>
</feature>
<feature type="transmembrane region" description="Helical" evidence="6">
    <location>
        <begin position="205"/>
        <end position="227"/>
    </location>
</feature>
<gene>
    <name evidence="8" type="ORF">ALTATR162_LOCUS2192</name>
</gene>
<feature type="transmembrane region" description="Helical" evidence="6">
    <location>
        <begin position="401"/>
        <end position="421"/>
    </location>
</feature>